<dbReference type="RefSeq" id="WP_030253756.1">
    <property type="nucleotide sequence ID" value="NZ_JBHEZZ010000002.1"/>
</dbReference>
<organism evidence="3 4">
    <name type="scientific">Streptacidiphilus cavernicola</name>
    <dbReference type="NCBI Taxonomy" id="3342716"/>
    <lineage>
        <taxon>Bacteria</taxon>
        <taxon>Bacillati</taxon>
        <taxon>Actinomycetota</taxon>
        <taxon>Actinomycetes</taxon>
        <taxon>Kitasatosporales</taxon>
        <taxon>Streptomycetaceae</taxon>
        <taxon>Streptacidiphilus</taxon>
    </lineage>
</organism>
<proteinExistence type="predicted"/>
<dbReference type="PROSITE" id="PS51257">
    <property type="entry name" value="PROKAR_LIPOPROTEIN"/>
    <property type="match status" value="1"/>
</dbReference>
<dbReference type="InterPro" id="IPR011042">
    <property type="entry name" value="6-blade_b-propeller_TolB-like"/>
</dbReference>
<dbReference type="InterPro" id="IPR011659">
    <property type="entry name" value="WD40"/>
</dbReference>
<evidence type="ECO:0000256" key="2">
    <source>
        <dbReference type="SAM" id="SignalP"/>
    </source>
</evidence>
<protein>
    <submittedName>
        <fullName evidence="3">PD40 domain-containing protein</fullName>
    </submittedName>
</protein>
<feature type="compositionally biased region" description="Low complexity" evidence="1">
    <location>
        <begin position="36"/>
        <end position="51"/>
    </location>
</feature>
<dbReference type="Gene3D" id="2.120.10.30">
    <property type="entry name" value="TolB, C-terminal domain"/>
    <property type="match status" value="2"/>
</dbReference>
<accession>A0ABV6UH38</accession>
<evidence type="ECO:0000313" key="3">
    <source>
        <dbReference type="EMBL" id="MFC1400767.1"/>
    </source>
</evidence>
<reference evidence="3 4" key="1">
    <citation type="submission" date="2024-09" db="EMBL/GenBank/DDBJ databases">
        <authorList>
            <person name="Lee S.D."/>
        </authorList>
    </citation>
    <scope>NUCLEOTIDE SEQUENCE [LARGE SCALE GENOMIC DNA]</scope>
    <source>
        <strain evidence="3 4">N1-5</strain>
    </source>
</reference>
<dbReference type="EMBL" id="JBHEZZ010000002">
    <property type="protein sequence ID" value="MFC1400767.1"/>
    <property type="molecule type" value="Genomic_DNA"/>
</dbReference>
<gene>
    <name evidence="3" type="ORF">ACEZDJ_05660</name>
</gene>
<dbReference type="SUPFAM" id="SSF82171">
    <property type="entry name" value="DPP6 N-terminal domain-like"/>
    <property type="match status" value="1"/>
</dbReference>
<feature type="chain" id="PRO_5046555598" evidence="2">
    <location>
        <begin position="36"/>
        <end position="358"/>
    </location>
</feature>
<feature type="region of interest" description="Disordered" evidence="1">
    <location>
        <begin position="36"/>
        <end position="65"/>
    </location>
</feature>
<keyword evidence="4" id="KW-1185">Reference proteome</keyword>
<dbReference type="Proteomes" id="UP001592528">
    <property type="component" value="Unassembled WGS sequence"/>
</dbReference>
<comment type="caution">
    <text evidence="3">The sequence shown here is derived from an EMBL/GenBank/DDBJ whole genome shotgun (WGS) entry which is preliminary data.</text>
</comment>
<keyword evidence="2" id="KW-0732">Signal</keyword>
<evidence type="ECO:0000313" key="4">
    <source>
        <dbReference type="Proteomes" id="UP001592528"/>
    </source>
</evidence>
<evidence type="ECO:0000256" key="1">
    <source>
        <dbReference type="SAM" id="MobiDB-lite"/>
    </source>
</evidence>
<dbReference type="Pfam" id="PF07676">
    <property type="entry name" value="PD40"/>
    <property type="match status" value="1"/>
</dbReference>
<feature type="signal peptide" evidence="2">
    <location>
        <begin position="1"/>
        <end position="35"/>
    </location>
</feature>
<name>A0ABV6UH38_9ACTN</name>
<sequence length="358" mass="35380">MRAHRTAAVALTAAITGSALLLTGCAATTRTSVAAATPAGGASSGSSSPSAPSSPPAPSGSATASATAAASASASAPASAPAAAPPLNGTAGSRLTISNGTTKVVMNGTVVDFGTVVRDLAWSPDGSRGAFIDGAGNLDTANADGSGRVVVARAPSGENWSHPVWRVTQRDMSIGSPGLNEILFAASKGGTLLLKQVPSAGGTPTALGIPQTDGEPGVVGKPLPQTGNAWPTAGGKVSTVLYANAGTDSVYILDDNLRTTAVKLGTGSEPAMSPDGESAVFVRSVGGHDHLFEESVQGDRIARDLTPNATTDYTEPTWSPDSRTIAVRTPAGVATLPADGSAAPTVVSSWTGLPAYRG</sequence>